<dbReference type="EMBL" id="SDMP01000016">
    <property type="protein sequence ID" value="RYR01138.1"/>
    <property type="molecule type" value="Genomic_DNA"/>
</dbReference>
<sequence length="816" mass="93961">MITSQFLFNLDHTVLYSDLSAPSHKSRFGFKFFLQGPPAKFWGKYAKKSGGFRPISAASHPALGFKEGGPYFKWLQTLKDDVESTEEHVFHQVVVTNEIRKKINVVKRMLGSMEDGEISISAYDTAWVGLVRDVNGGGGPQFPSCLEWIASNQLSDGSWGDAQLFNAHDRILNTLACVIALRAWNLHPQKSHIGLKFVKENLSKLEDENVEHMPIGFEVAFPSLLDLARSMNIEVPHDSPILKQIFAMRDLKLTKIPMEVLHKVPTTLLHSLEGMANLDWKRLLKLQSQDGSFLFSPSSTAYAFMQTNDENALKYLEKTVKRFNGGVPNVYPVDLFEHIWAVDRLERLGISRYFQTEIKECMEYVSRYWTEKGICWARNSEVQDIDDTAMAFRLLRLHGHQVSPDAFKHFEKSGDFFCFAGQSNQAITGIYNLHRASQVLFPGEKILENAKLFSSKFLTEKRLANEIVDKWIITKDLPGEVSYALDVPWYASLPLLETRFYIEQYGGENDIWIGKSLYRMPYVNNDIYLELAKLDYNNCQDMLSAELEKIQRWYLETGLEEFGVSKESVLQSYFVAAASVFEPERSLERLSWAKTTTLIETLKSYTGDEEARRAFVEQFNNSINRQDFPKKWLDKNNKTEKLVWILLITIEYLGLEFFRTRGQEISHYLNQIWESWLFSWQKEGSSSTREAELILKTIHIMSGCWSQELQLNLQYQKLLQVTNKVCHKLRCYQSSKEANVNGSCNMSGTRVTTPQIESEMQELLQTVLQNSPDGIQNQPRVKNSFLLVAKSFYYAAYFDDQTIISHIDKVLFQKVM</sequence>
<dbReference type="InterPro" id="IPR008949">
    <property type="entry name" value="Isoprenoid_synthase_dom_sf"/>
</dbReference>
<dbReference type="InterPro" id="IPR036965">
    <property type="entry name" value="Terpene_synth_N_sf"/>
</dbReference>
<dbReference type="STRING" id="3818.A0A444YGU3"/>
<keyword evidence="2" id="KW-0479">Metal-binding</keyword>
<dbReference type="InterPro" id="IPR050148">
    <property type="entry name" value="Terpene_synthase-like"/>
</dbReference>
<evidence type="ECO:0000259" key="4">
    <source>
        <dbReference type="Pfam" id="PF01397"/>
    </source>
</evidence>
<keyword evidence="3" id="KW-0460">Magnesium</keyword>
<keyword evidence="7" id="KW-1185">Reference proteome</keyword>
<evidence type="ECO:0000313" key="6">
    <source>
        <dbReference type="EMBL" id="RYR01138.1"/>
    </source>
</evidence>
<dbReference type="Proteomes" id="UP000289738">
    <property type="component" value="Chromosome B06"/>
</dbReference>
<evidence type="ECO:0000313" key="7">
    <source>
        <dbReference type="Proteomes" id="UP000289738"/>
    </source>
</evidence>
<dbReference type="Gene3D" id="1.50.10.130">
    <property type="entry name" value="Terpene synthase, N-terminal domain"/>
    <property type="match status" value="1"/>
</dbReference>
<dbReference type="SMR" id="A0A444YGU3"/>
<comment type="caution">
    <text evidence="6">The sequence shown here is derived from an EMBL/GenBank/DDBJ whole genome shotgun (WGS) entry which is preliminary data.</text>
</comment>
<reference evidence="6 7" key="1">
    <citation type="submission" date="2019-01" db="EMBL/GenBank/DDBJ databases">
        <title>Sequencing of cultivated peanut Arachis hypogaea provides insights into genome evolution and oil improvement.</title>
        <authorList>
            <person name="Chen X."/>
        </authorList>
    </citation>
    <scope>NUCLEOTIDE SEQUENCE [LARGE SCALE GENOMIC DNA]</scope>
    <source>
        <strain evidence="7">cv. Fuhuasheng</strain>
        <tissue evidence="6">Leaves</tissue>
    </source>
</reference>
<dbReference type="SUPFAM" id="SSF48576">
    <property type="entry name" value="Terpenoid synthases"/>
    <property type="match status" value="1"/>
</dbReference>
<evidence type="ECO:0000256" key="2">
    <source>
        <dbReference type="ARBA" id="ARBA00022723"/>
    </source>
</evidence>
<evidence type="ECO:0000259" key="5">
    <source>
        <dbReference type="Pfam" id="PF03936"/>
    </source>
</evidence>
<feature type="domain" description="Terpene synthase N-terminal" evidence="4">
    <location>
        <begin position="279"/>
        <end position="485"/>
    </location>
</feature>
<protein>
    <recommendedName>
        <fullName evidence="8">Ent-copalyl diphosphate synthase</fullName>
    </recommendedName>
</protein>
<dbReference type="Pfam" id="PF03936">
    <property type="entry name" value="Terpene_synth_C"/>
    <property type="match status" value="1"/>
</dbReference>
<dbReference type="InterPro" id="IPR001906">
    <property type="entry name" value="Terpene_synth_N"/>
</dbReference>
<dbReference type="GO" id="GO:0010333">
    <property type="term" value="F:terpene synthase activity"/>
    <property type="evidence" value="ECO:0007669"/>
    <property type="project" value="InterPro"/>
</dbReference>
<dbReference type="InterPro" id="IPR005630">
    <property type="entry name" value="Terpene_synthase_metal-bd"/>
</dbReference>
<name>A0A444YGU3_ARAHY</name>
<feature type="domain" description="Terpene synthase metal-binding" evidence="5">
    <location>
        <begin position="558"/>
        <end position="683"/>
    </location>
</feature>
<accession>A0A444YGU3</accession>
<dbReference type="PANTHER" id="PTHR31739:SF27">
    <property type="entry name" value="COPALYLDIPHOSPHATE SYNTHASE"/>
    <property type="match status" value="1"/>
</dbReference>
<dbReference type="Pfam" id="PF01397">
    <property type="entry name" value="Terpene_synth"/>
    <property type="match status" value="1"/>
</dbReference>
<dbReference type="InterPro" id="IPR008930">
    <property type="entry name" value="Terpenoid_cyclase/PrenylTrfase"/>
</dbReference>
<dbReference type="SFLD" id="SFLDG01605">
    <property type="entry name" value="Terpene_Cyclase_Like_1_N-term"/>
    <property type="match status" value="1"/>
</dbReference>
<dbReference type="GO" id="GO:0009507">
    <property type="term" value="C:chloroplast"/>
    <property type="evidence" value="ECO:0007669"/>
    <property type="project" value="TreeGrafter"/>
</dbReference>
<dbReference type="AlphaFoldDB" id="A0A444YGU3"/>
<organism evidence="6 7">
    <name type="scientific">Arachis hypogaea</name>
    <name type="common">Peanut</name>
    <dbReference type="NCBI Taxonomy" id="3818"/>
    <lineage>
        <taxon>Eukaryota</taxon>
        <taxon>Viridiplantae</taxon>
        <taxon>Streptophyta</taxon>
        <taxon>Embryophyta</taxon>
        <taxon>Tracheophyta</taxon>
        <taxon>Spermatophyta</taxon>
        <taxon>Magnoliopsida</taxon>
        <taxon>eudicotyledons</taxon>
        <taxon>Gunneridae</taxon>
        <taxon>Pentapetalae</taxon>
        <taxon>rosids</taxon>
        <taxon>fabids</taxon>
        <taxon>Fabales</taxon>
        <taxon>Fabaceae</taxon>
        <taxon>Papilionoideae</taxon>
        <taxon>50 kb inversion clade</taxon>
        <taxon>dalbergioids sensu lato</taxon>
        <taxon>Dalbergieae</taxon>
        <taxon>Pterocarpus clade</taxon>
        <taxon>Arachis</taxon>
    </lineage>
</organism>
<comment type="cofactor">
    <cofactor evidence="1">
        <name>Mg(2+)</name>
        <dbReference type="ChEBI" id="CHEBI:18420"/>
    </cofactor>
</comment>
<dbReference type="GO" id="GO:0000287">
    <property type="term" value="F:magnesium ion binding"/>
    <property type="evidence" value="ECO:0007669"/>
    <property type="project" value="InterPro"/>
</dbReference>
<dbReference type="SUPFAM" id="SSF48239">
    <property type="entry name" value="Terpenoid cyclases/Protein prenyltransferases"/>
    <property type="match status" value="2"/>
</dbReference>
<evidence type="ECO:0000256" key="3">
    <source>
        <dbReference type="ARBA" id="ARBA00022842"/>
    </source>
</evidence>
<gene>
    <name evidence="6" type="ORF">Ahy_B06g079981</name>
</gene>
<evidence type="ECO:0008006" key="8">
    <source>
        <dbReference type="Google" id="ProtNLM"/>
    </source>
</evidence>
<dbReference type="FunFam" id="1.50.10.130:FF:000002">
    <property type="entry name" value="Ent-copalyl diphosphate synthase, chloroplastic"/>
    <property type="match status" value="1"/>
</dbReference>
<dbReference type="SFLD" id="SFLDG01014">
    <property type="entry name" value="Terpene_Cyclase_Like_1_N-term"/>
    <property type="match status" value="1"/>
</dbReference>
<dbReference type="GO" id="GO:0009686">
    <property type="term" value="P:gibberellin biosynthetic process"/>
    <property type="evidence" value="ECO:0007669"/>
    <property type="project" value="TreeGrafter"/>
</dbReference>
<dbReference type="Gene3D" id="1.50.10.160">
    <property type="match status" value="1"/>
</dbReference>
<dbReference type="PANTHER" id="PTHR31739">
    <property type="entry name" value="ENT-COPALYL DIPHOSPHATE SYNTHASE, CHLOROPLASTIC"/>
    <property type="match status" value="1"/>
</dbReference>
<evidence type="ECO:0000256" key="1">
    <source>
        <dbReference type="ARBA" id="ARBA00001946"/>
    </source>
</evidence>
<dbReference type="Gene3D" id="1.10.600.10">
    <property type="entry name" value="Farnesyl Diphosphate Synthase"/>
    <property type="match status" value="1"/>
</dbReference>
<proteinExistence type="predicted"/>
<dbReference type="FunFam" id="1.50.10.160:FF:000001">
    <property type="entry name" value="Ent-copalyl diphosphate synthase"/>
    <property type="match status" value="1"/>
</dbReference>